<gene>
    <name evidence="2" type="ORF">QYF61_014037</name>
</gene>
<feature type="region of interest" description="Disordered" evidence="1">
    <location>
        <begin position="140"/>
        <end position="176"/>
    </location>
</feature>
<dbReference type="EMBL" id="JAUNZN010000003">
    <property type="protein sequence ID" value="KAK4824377.1"/>
    <property type="molecule type" value="Genomic_DNA"/>
</dbReference>
<accession>A0AAN7NY94</accession>
<evidence type="ECO:0000313" key="2">
    <source>
        <dbReference type="EMBL" id="KAK4824377.1"/>
    </source>
</evidence>
<dbReference type="Proteomes" id="UP001333110">
    <property type="component" value="Unassembled WGS sequence"/>
</dbReference>
<evidence type="ECO:0000256" key="1">
    <source>
        <dbReference type="SAM" id="MobiDB-lite"/>
    </source>
</evidence>
<keyword evidence="3" id="KW-1185">Reference proteome</keyword>
<organism evidence="2 3">
    <name type="scientific">Mycteria americana</name>
    <name type="common">Wood stork</name>
    <dbReference type="NCBI Taxonomy" id="33587"/>
    <lineage>
        <taxon>Eukaryota</taxon>
        <taxon>Metazoa</taxon>
        <taxon>Chordata</taxon>
        <taxon>Craniata</taxon>
        <taxon>Vertebrata</taxon>
        <taxon>Euteleostomi</taxon>
        <taxon>Archelosauria</taxon>
        <taxon>Archosauria</taxon>
        <taxon>Dinosauria</taxon>
        <taxon>Saurischia</taxon>
        <taxon>Theropoda</taxon>
        <taxon>Coelurosauria</taxon>
        <taxon>Aves</taxon>
        <taxon>Neognathae</taxon>
        <taxon>Neoaves</taxon>
        <taxon>Aequornithes</taxon>
        <taxon>Ciconiiformes</taxon>
        <taxon>Ciconiidae</taxon>
        <taxon>Mycteria</taxon>
    </lineage>
</organism>
<evidence type="ECO:0000313" key="3">
    <source>
        <dbReference type="Proteomes" id="UP001333110"/>
    </source>
</evidence>
<proteinExistence type="predicted"/>
<name>A0AAN7NY94_MYCAM</name>
<protein>
    <submittedName>
        <fullName evidence="2">Uncharacterized protein</fullName>
    </submittedName>
</protein>
<dbReference type="AlphaFoldDB" id="A0AAN7NY94"/>
<sequence length="176" mass="19896">MVVPPFGGTLTGWRIGPREISCSSTRGNVEVLHLERNNPRHQYMPVVSCLERSFAQKDLRILVDKKLTMSQQCALVAKKSNSFLGCIRKIVASRSKKVESTGCGGERERDVRDVESELEDTRVRVPLDLTMYGQRSHRVDLRKGLATARETPRDHRPPPAPAQKIENFLEQEPCES</sequence>
<reference evidence="2 3" key="1">
    <citation type="journal article" date="2023" name="J. Hered.">
        <title>Chromosome-level genome of the wood stork (Mycteria americana) provides insight into avian chromosome evolution.</title>
        <authorList>
            <person name="Flamio R. Jr."/>
            <person name="Ramstad K.M."/>
        </authorList>
    </citation>
    <scope>NUCLEOTIDE SEQUENCE [LARGE SCALE GENOMIC DNA]</scope>
    <source>
        <strain evidence="2">JAX WOST 10</strain>
    </source>
</reference>
<comment type="caution">
    <text evidence="2">The sequence shown here is derived from an EMBL/GenBank/DDBJ whole genome shotgun (WGS) entry which is preliminary data.</text>
</comment>